<organism evidence="6 7">
    <name type="scientific">Leifsonia xyli subsp. xyli</name>
    <dbReference type="NCBI Taxonomy" id="59736"/>
    <lineage>
        <taxon>Bacteria</taxon>
        <taxon>Bacillati</taxon>
        <taxon>Actinomycetota</taxon>
        <taxon>Actinomycetes</taxon>
        <taxon>Micrococcales</taxon>
        <taxon>Microbacteriaceae</taxon>
        <taxon>Leifsonia</taxon>
    </lineage>
</organism>
<feature type="domain" description="CopC" evidence="5">
    <location>
        <begin position="15"/>
        <end position="111"/>
    </location>
</feature>
<dbReference type="GO" id="GO:0042597">
    <property type="term" value="C:periplasmic space"/>
    <property type="evidence" value="ECO:0007669"/>
    <property type="project" value="InterPro"/>
</dbReference>
<evidence type="ECO:0000256" key="3">
    <source>
        <dbReference type="SAM" id="MobiDB-lite"/>
    </source>
</evidence>
<feature type="transmembrane region" description="Helical" evidence="4">
    <location>
        <begin position="169"/>
        <end position="192"/>
    </location>
</feature>
<evidence type="ECO:0000256" key="4">
    <source>
        <dbReference type="SAM" id="Phobius"/>
    </source>
</evidence>
<dbReference type="Pfam" id="PF04234">
    <property type="entry name" value="CopC"/>
    <property type="match status" value="1"/>
</dbReference>
<protein>
    <recommendedName>
        <fullName evidence="5">CopC domain-containing protein</fullName>
    </recommendedName>
</protein>
<feature type="region of interest" description="Disordered" evidence="3">
    <location>
        <begin position="197"/>
        <end position="219"/>
    </location>
</feature>
<dbReference type="EMBL" id="LNZG01000027">
    <property type="protein sequence ID" value="ODA89887.1"/>
    <property type="molecule type" value="Genomic_DNA"/>
</dbReference>
<dbReference type="AlphaFoldDB" id="A0A1E2SJG4"/>
<reference evidence="7" key="1">
    <citation type="submission" date="2015-11" db="EMBL/GenBank/DDBJ databases">
        <authorList>
            <person name="Wang J."/>
            <person name="Wang L."/>
            <person name="Wang F."/>
            <person name="Cao G."/>
        </authorList>
    </citation>
    <scope>NUCLEOTIDE SEQUENCE [LARGE SCALE GENOMIC DNA]</scope>
    <source>
        <strain evidence="7">gdw1</strain>
    </source>
</reference>
<keyword evidence="4" id="KW-0812">Transmembrane</keyword>
<dbReference type="GO" id="GO:0046688">
    <property type="term" value="P:response to copper ion"/>
    <property type="evidence" value="ECO:0007669"/>
    <property type="project" value="InterPro"/>
</dbReference>
<comment type="caution">
    <text evidence="6">The sequence shown here is derived from an EMBL/GenBank/DDBJ whole genome shotgun (WGS) entry which is preliminary data.</text>
</comment>
<keyword evidence="4" id="KW-0472">Membrane</keyword>
<dbReference type="InterPro" id="IPR014756">
    <property type="entry name" value="Ig_E-set"/>
</dbReference>
<evidence type="ECO:0000256" key="1">
    <source>
        <dbReference type="ARBA" id="ARBA00022729"/>
    </source>
</evidence>
<dbReference type="InterPro" id="IPR014755">
    <property type="entry name" value="Cu-Rt/internalin_Ig-like"/>
</dbReference>
<sequence>MNRRLLAAVTGAAAHDYLISTTPAADSTVTEPIGSVTLTFNAPALNLTGAGALLTVTGPDGGSQHFETGCAAISGSTISAPVSLGIGGRYTVTYQAVSSDGHTVSNSYAFAYQPPPGSAAAAGSATTLCGATAALAGPEPTAHATTEPAPAATDTASTLQPAKASDENALGLVIGIAIAIVVLALAAVVVVLTAHRKTPASDGDVEEAAEGDSGSGERR</sequence>
<keyword evidence="4" id="KW-1133">Transmembrane helix</keyword>
<feature type="region of interest" description="Disordered" evidence="3">
    <location>
        <begin position="138"/>
        <end position="160"/>
    </location>
</feature>
<dbReference type="InterPro" id="IPR007348">
    <property type="entry name" value="CopC_dom"/>
</dbReference>
<evidence type="ECO:0000313" key="6">
    <source>
        <dbReference type="EMBL" id="ODA89887.1"/>
    </source>
</evidence>
<accession>A0A1E2SJG4</accession>
<gene>
    <name evidence="6" type="ORF">ATY41_11915</name>
</gene>
<name>A0A1E2SJG4_LEIXY</name>
<dbReference type="OrthoDB" id="5242236at2"/>
<dbReference type="RefSeq" id="WP_041766815.1">
    <property type="nucleotide sequence ID" value="NZ_LNZG01000027.1"/>
</dbReference>
<dbReference type="GO" id="GO:0005507">
    <property type="term" value="F:copper ion binding"/>
    <property type="evidence" value="ECO:0007669"/>
    <property type="project" value="InterPro"/>
</dbReference>
<evidence type="ECO:0000256" key="2">
    <source>
        <dbReference type="ARBA" id="ARBA00023008"/>
    </source>
</evidence>
<keyword evidence="2" id="KW-0186">Copper</keyword>
<proteinExistence type="predicted"/>
<evidence type="ECO:0000259" key="5">
    <source>
        <dbReference type="Pfam" id="PF04234"/>
    </source>
</evidence>
<keyword evidence="1" id="KW-0732">Signal</keyword>
<dbReference type="Proteomes" id="UP000094426">
    <property type="component" value="Unassembled WGS sequence"/>
</dbReference>
<feature type="compositionally biased region" description="Low complexity" evidence="3">
    <location>
        <begin position="138"/>
        <end position="158"/>
    </location>
</feature>
<dbReference type="SUPFAM" id="SSF81296">
    <property type="entry name" value="E set domains"/>
    <property type="match status" value="1"/>
</dbReference>
<evidence type="ECO:0000313" key="7">
    <source>
        <dbReference type="Proteomes" id="UP000094426"/>
    </source>
</evidence>
<dbReference type="Gene3D" id="2.60.40.1220">
    <property type="match status" value="1"/>
</dbReference>